<reference evidence="1" key="1">
    <citation type="submission" date="2018-02" db="EMBL/GenBank/DDBJ databases">
        <title>Rhizophora mucronata_Transcriptome.</title>
        <authorList>
            <person name="Meera S.P."/>
            <person name="Sreeshan A."/>
            <person name="Augustine A."/>
        </authorList>
    </citation>
    <scope>NUCLEOTIDE SEQUENCE</scope>
    <source>
        <tissue evidence="1">Leaf</tissue>
    </source>
</reference>
<accession>A0A2P2R442</accession>
<organism evidence="1">
    <name type="scientific">Rhizophora mucronata</name>
    <name type="common">Asiatic mangrove</name>
    <dbReference type="NCBI Taxonomy" id="61149"/>
    <lineage>
        <taxon>Eukaryota</taxon>
        <taxon>Viridiplantae</taxon>
        <taxon>Streptophyta</taxon>
        <taxon>Embryophyta</taxon>
        <taxon>Tracheophyta</taxon>
        <taxon>Spermatophyta</taxon>
        <taxon>Magnoliopsida</taxon>
        <taxon>eudicotyledons</taxon>
        <taxon>Gunneridae</taxon>
        <taxon>Pentapetalae</taxon>
        <taxon>rosids</taxon>
        <taxon>fabids</taxon>
        <taxon>Malpighiales</taxon>
        <taxon>Rhizophoraceae</taxon>
        <taxon>Rhizophora</taxon>
    </lineage>
</organism>
<protein>
    <submittedName>
        <fullName evidence="1">Uncharacterized protein</fullName>
    </submittedName>
</protein>
<dbReference type="EMBL" id="GGEC01093481">
    <property type="protein sequence ID" value="MBX73965.1"/>
    <property type="molecule type" value="Transcribed_RNA"/>
</dbReference>
<proteinExistence type="predicted"/>
<dbReference type="AlphaFoldDB" id="A0A2P2R442"/>
<sequence length="36" mass="4336">MICMFPTSDANHIVYYNEITMQNSNHYMQHMGKRTK</sequence>
<name>A0A2P2R442_RHIMU</name>
<evidence type="ECO:0000313" key="1">
    <source>
        <dbReference type="EMBL" id="MBX73965.1"/>
    </source>
</evidence>